<gene>
    <name evidence="1" type="ORF">GCM10011386_45470</name>
</gene>
<evidence type="ECO:0000313" key="1">
    <source>
        <dbReference type="EMBL" id="GGC48173.1"/>
    </source>
</evidence>
<protein>
    <submittedName>
        <fullName evidence="1">Uncharacterized protein</fullName>
    </submittedName>
</protein>
<evidence type="ECO:0000313" key="2">
    <source>
        <dbReference type="Proteomes" id="UP000597338"/>
    </source>
</evidence>
<proteinExistence type="predicted"/>
<organism evidence="1 2">
    <name type="scientific">Parapedobacter defluvii</name>
    <dbReference type="NCBI Taxonomy" id="2045106"/>
    <lineage>
        <taxon>Bacteria</taxon>
        <taxon>Pseudomonadati</taxon>
        <taxon>Bacteroidota</taxon>
        <taxon>Sphingobacteriia</taxon>
        <taxon>Sphingobacteriales</taxon>
        <taxon>Sphingobacteriaceae</taxon>
        <taxon>Parapedobacter</taxon>
    </lineage>
</organism>
<keyword evidence="2" id="KW-1185">Reference proteome</keyword>
<comment type="caution">
    <text evidence="1">The sequence shown here is derived from an EMBL/GenBank/DDBJ whole genome shotgun (WGS) entry which is preliminary data.</text>
</comment>
<reference evidence="2" key="1">
    <citation type="journal article" date="2019" name="Int. J. Syst. Evol. Microbiol.">
        <title>The Global Catalogue of Microorganisms (GCM) 10K type strain sequencing project: providing services to taxonomists for standard genome sequencing and annotation.</title>
        <authorList>
            <consortium name="The Broad Institute Genomics Platform"/>
            <consortium name="The Broad Institute Genome Sequencing Center for Infectious Disease"/>
            <person name="Wu L."/>
            <person name="Ma J."/>
        </authorList>
    </citation>
    <scope>NUCLEOTIDE SEQUENCE [LARGE SCALE GENOMIC DNA]</scope>
    <source>
        <strain evidence="2">CGMCC 1.15342</strain>
    </source>
</reference>
<dbReference type="Proteomes" id="UP000597338">
    <property type="component" value="Unassembled WGS sequence"/>
</dbReference>
<accession>A0ABQ1MXQ6</accession>
<sequence>MNDMVAKSVKPPALEEAERLLEVKRNQIFIEDDAFIGNPYALLGRVLEIRSKNGVCTSDVKDGYADFSAFPIPGIVVDENSKIKQPQQVKSFIVDTKLSTEVGVLNYLNASLDTESIFSVIISNQAVGLLNIQDGSYLNGVRAWVNDNQNIINDPSICHLLIVTGVVMKNIIRKKYKKFDVTLKGGGFGINFDGNLYTSAEDYSLDIRFGLSYLKIPIPNKTELIANDLRVGDQLITNQDVGGFFETGMLKGLRINQMNSDIKLDLINVMSEPTDDERAFINKVQYRK</sequence>
<name>A0ABQ1MXQ6_9SPHI</name>
<dbReference type="EMBL" id="BMIK01000029">
    <property type="protein sequence ID" value="GGC48173.1"/>
    <property type="molecule type" value="Genomic_DNA"/>
</dbReference>